<keyword evidence="1" id="KW-0472">Membrane</keyword>
<dbReference type="RefSeq" id="WP_014736970.1">
    <property type="nucleotide sequence ID" value="NC_017954.1"/>
</dbReference>
<dbReference type="KEGG" id="thg:TCELL_0295"/>
<dbReference type="eggNOG" id="arCOG03872">
    <property type="taxonomic scope" value="Archaea"/>
</dbReference>
<proteinExistence type="predicted"/>
<evidence type="ECO:0000313" key="3">
    <source>
        <dbReference type="Proteomes" id="UP000005270"/>
    </source>
</evidence>
<accession>I3TD82</accession>
<dbReference type="EMBL" id="CP003531">
    <property type="protein sequence ID" value="AFK50720.1"/>
    <property type="molecule type" value="Genomic_DNA"/>
</dbReference>
<dbReference type="AlphaFoldDB" id="I3TD82"/>
<dbReference type="InParanoid" id="I3TD82"/>
<dbReference type="Proteomes" id="UP000005270">
    <property type="component" value="Chromosome"/>
</dbReference>
<protein>
    <recommendedName>
        <fullName evidence="4">Flagellar biosynthesis protein FlaG</fullName>
    </recommendedName>
</protein>
<reference evidence="2 3" key="1">
    <citation type="journal article" date="2012" name="J. Bacteriol.">
        <title>Complete genome sequence of the hyperthermophilic cellulolytic Crenarchaeon 'Thermogladius cellulolyticus' 1633.</title>
        <authorList>
            <person name="Mardanov A.V."/>
            <person name="Kochetkova T.V."/>
            <person name="Beletsky A.V."/>
            <person name="Bonch-Osmolovskaya E.A."/>
            <person name="Ravin N.V."/>
            <person name="Skryabin K.G."/>
        </authorList>
    </citation>
    <scope>NUCLEOTIDE SEQUENCE [LARGE SCALE GENOMIC DNA]</scope>
    <source>
        <strain evidence="3">DSM 22663 / VKM B-2946 / 1633</strain>
    </source>
</reference>
<evidence type="ECO:0008006" key="4">
    <source>
        <dbReference type="Google" id="ProtNLM"/>
    </source>
</evidence>
<dbReference type="GeneID" id="13012579"/>
<evidence type="ECO:0000313" key="2">
    <source>
        <dbReference type="EMBL" id="AFK50720.1"/>
    </source>
</evidence>
<sequence length="141" mass="14542">MKGVEGLVAAALLLVITVAGGLLIYNYVMNYLSLPQQYVSLKVVSAKIVVLDSTSMLTLQVSNLGNIPANITGVTVYTSGGTYSVSLSNQVPAGSTIAINVGLNSTVTSAVAASSQVYISVNYTSNGNSGVTDLVKVPVYY</sequence>
<dbReference type="OrthoDB" id="375440at2157"/>
<name>I3TD82_THEC1</name>
<feature type="transmembrane region" description="Helical" evidence="1">
    <location>
        <begin position="6"/>
        <end position="28"/>
    </location>
</feature>
<dbReference type="HOGENOM" id="CLU_1821107_0_0_2"/>
<dbReference type="STRING" id="1184251.TCELL_0295"/>
<organism evidence="2 3">
    <name type="scientific">Thermogladius calderae (strain DSM 22663 / VKM B-2946 / 1633)</name>
    <dbReference type="NCBI Taxonomy" id="1184251"/>
    <lineage>
        <taxon>Archaea</taxon>
        <taxon>Thermoproteota</taxon>
        <taxon>Thermoprotei</taxon>
        <taxon>Desulfurococcales</taxon>
        <taxon>Desulfurococcaceae</taxon>
        <taxon>Thermogladius</taxon>
    </lineage>
</organism>
<keyword evidence="1" id="KW-0812">Transmembrane</keyword>
<gene>
    <name evidence="2" type="ordered locus">TCELL_0295</name>
</gene>
<keyword evidence="1" id="KW-1133">Transmembrane helix</keyword>
<keyword evidence="3" id="KW-1185">Reference proteome</keyword>
<evidence type="ECO:0000256" key="1">
    <source>
        <dbReference type="SAM" id="Phobius"/>
    </source>
</evidence>